<feature type="region of interest" description="Disordered" evidence="3">
    <location>
        <begin position="317"/>
        <end position="337"/>
    </location>
</feature>
<evidence type="ECO:0000256" key="1">
    <source>
        <dbReference type="ARBA" id="ARBA00022614"/>
    </source>
</evidence>
<dbReference type="PANTHER" id="PTHR48051">
    <property type="match status" value="1"/>
</dbReference>
<name>A0A8H6FBN0_9LECA</name>
<evidence type="ECO:0000313" key="5">
    <source>
        <dbReference type="Proteomes" id="UP000593566"/>
    </source>
</evidence>
<dbReference type="AlphaFoldDB" id="A0A8H6FBN0"/>
<feature type="compositionally biased region" description="Low complexity" evidence="3">
    <location>
        <begin position="145"/>
        <end position="158"/>
    </location>
</feature>
<evidence type="ECO:0008006" key="6">
    <source>
        <dbReference type="Google" id="ProtNLM"/>
    </source>
</evidence>
<dbReference type="Proteomes" id="UP000593566">
    <property type="component" value="Unassembled WGS sequence"/>
</dbReference>
<evidence type="ECO:0000256" key="3">
    <source>
        <dbReference type="SAM" id="MobiDB-lite"/>
    </source>
</evidence>
<dbReference type="InterPro" id="IPR025875">
    <property type="entry name" value="Leu-rich_rpt_4"/>
</dbReference>
<organism evidence="4 5">
    <name type="scientific">Letharia lupina</name>
    <dbReference type="NCBI Taxonomy" id="560253"/>
    <lineage>
        <taxon>Eukaryota</taxon>
        <taxon>Fungi</taxon>
        <taxon>Dikarya</taxon>
        <taxon>Ascomycota</taxon>
        <taxon>Pezizomycotina</taxon>
        <taxon>Lecanoromycetes</taxon>
        <taxon>OSLEUM clade</taxon>
        <taxon>Lecanoromycetidae</taxon>
        <taxon>Lecanorales</taxon>
        <taxon>Lecanorineae</taxon>
        <taxon>Parmeliaceae</taxon>
        <taxon>Letharia</taxon>
    </lineage>
</organism>
<dbReference type="PANTHER" id="PTHR48051:SF27">
    <property type="entry name" value="LEUCINE-RICH REPEAT-CONTAINING PROTEIN 40"/>
    <property type="match status" value="1"/>
</dbReference>
<dbReference type="SMART" id="SM00369">
    <property type="entry name" value="LRR_TYP"/>
    <property type="match status" value="9"/>
</dbReference>
<feature type="region of interest" description="Disordered" evidence="3">
    <location>
        <begin position="61"/>
        <end position="284"/>
    </location>
</feature>
<feature type="region of interest" description="Disordered" evidence="3">
    <location>
        <begin position="745"/>
        <end position="765"/>
    </location>
</feature>
<evidence type="ECO:0000256" key="2">
    <source>
        <dbReference type="ARBA" id="ARBA00022737"/>
    </source>
</evidence>
<dbReference type="RefSeq" id="XP_037151319.1">
    <property type="nucleotide sequence ID" value="XM_037292780.1"/>
</dbReference>
<keyword evidence="2" id="KW-0677">Repeat</keyword>
<dbReference type="InterPro" id="IPR050216">
    <property type="entry name" value="LRR_domain-containing"/>
</dbReference>
<dbReference type="InterPro" id="IPR003591">
    <property type="entry name" value="Leu-rich_rpt_typical-subtyp"/>
</dbReference>
<keyword evidence="5" id="KW-1185">Reference proteome</keyword>
<dbReference type="SMART" id="SM00365">
    <property type="entry name" value="LRR_SD22"/>
    <property type="match status" value="5"/>
</dbReference>
<dbReference type="Pfam" id="PF12799">
    <property type="entry name" value="LRR_4"/>
    <property type="match status" value="1"/>
</dbReference>
<dbReference type="EMBL" id="JACCJB010000013">
    <property type="protein sequence ID" value="KAF6221884.1"/>
    <property type="molecule type" value="Genomic_DNA"/>
</dbReference>
<dbReference type="InterPro" id="IPR032675">
    <property type="entry name" value="LRR_dom_sf"/>
</dbReference>
<feature type="compositionally biased region" description="Basic and acidic residues" evidence="3">
    <location>
        <begin position="88"/>
        <end position="99"/>
    </location>
</feature>
<comment type="caution">
    <text evidence="4">The sequence shown here is derived from an EMBL/GenBank/DDBJ whole genome shotgun (WGS) entry which is preliminary data.</text>
</comment>
<protein>
    <recommendedName>
        <fullName evidence="6">Leucine-rich repeat-containing protein 40</fullName>
    </recommendedName>
</protein>
<dbReference type="PROSITE" id="PS51450">
    <property type="entry name" value="LRR"/>
    <property type="match status" value="5"/>
</dbReference>
<dbReference type="SMART" id="SM00364">
    <property type="entry name" value="LRR_BAC"/>
    <property type="match status" value="7"/>
</dbReference>
<feature type="region of interest" description="Disordered" evidence="3">
    <location>
        <begin position="1"/>
        <end position="43"/>
    </location>
</feature>
<feature type="compositionally biased region" description="Basic and acidic residues" evidence="3">
    <location>
        <begin position="236"/>
        <end position="247"/>
    </location>
</feature>
<proteinExistence type="predicted"/>
<accession>A0A8H6FBN0</accession>
<dbReference type="SUPFAM" id="SSF52058">
    <property type="entry name" value="L domain-like"/>
    <property type="match status" value="2"/>
</dbReference>
<evidence type="ECO:0000313" key="4">
    <source>
        <dbReference type="EMBL" id="KAF6221884.1"/>
    </source>
</evidence>
<feature type="compositionally biased region" description="Polar residues" evidence="3">
    <location>
        <begin position="208"/>
        <end position="221"/>
    </location>
</feature>
<keyword evidence="1" id="KW-0433">Leucine-rich repeat</keyword>
<dbReference type="InterPro" id="IPR001611">
    <property type="entry name" value="Leu-rich_rpt"/>
</dbReference>
<dbReference type="GeneID" id="59330266"/>
<dbReference type="GO" id="GO:0005737">
    <property type="term" value="C:cytoplasm"/>
    <property type="evidence" value="ECO:0007669"/>
    <property type="project" value="TreeGrafter"/>
</dbReference>
<feature type="compositionally biased region" description="Pro residues" evidence="3">
    <location>
        <begin position="163"/>
        <end position="177"/>
    </location>
</feature>
<dbReference type="Pfam" id="PF13855">
    <property type="entry name" value="LRR_8"/>
    <property type="match status" value="2"/>
</dbReference>
<feature type="compositionally biased region" description="Polar residues" evidence="3">
    <location>
        <begin position="65"/>
        <end position="80"/>
    </location>
</feature>
<gene>
    <name evidence="4" type="ORF">HO133_001852</name>
</gene>
<dbReference type="PRINTS" id="PR00019">
    <property type="entry name" value="LEURICHRPT"/>
</dbReference>
<reference evidence="4 5" key="1">
    <citation type="journal article" date="2020" name="Genomics">
        <title>Complete, high-quality genomes from long-read metagenomic sequencing of two wolf lichen thalli reveals enigmatic genome architecture.</title>
        <authorList>
            <person name="McKenzie S.K."/>
            <person name="Walston R.F."/>
            <person name="Allen J.L."/>
        </authorList>
    </citation>
    <scope>NUCLEOTIDE SEQUENCE [LARGE SCALE GENOMIC DNA]</scope>
    <source>
        <strain evidence="4">WasteWater1</strain>
    </source>
</reference>
<dbReference type="Gene3D" id="3.80.10.10">
    <property type="entry name" value="Ribonuclease Inhibitor"/>
    <property type="match status" value="3"/>
</dbReference>
<sequence>MDPPPHRNLHASGIPRLSRLPLPRAAVKVPPPEPTKYALKGRAVPEKPAKNVINTTIPVEIDSGASPSMQQAATRSQTVEASVASDIDDIRLDPPDKPRTVPRRPRPSLSDRTIETLSQIPPSPSPRRRRSSFFPSESPVPPSSRPTSSLSRSRPSTSHGQRPPHPPGFPTPRPPSPTKRQVEPTTGNRMSQITPSKRAVSSHVPRTLTPSKDTLNRTLELTPSKPPMPSIGTLARHRDETLTDKPAMRPGRASQTLAARPSKQRPSIHGAFAKPLPKLRDKPGGKPALGTREILPTISTEATDPCPVFPLTSKMSSQTFSESTGPTSTNSKAQKSSAALRETIAKAKAARHKLGQSQTIDNFVPSTRVTDDFPVIEIGGSNKGLLRKRVASARADGRLNIAAMGLKDMPSEVLNMYNAEFFDTGDGAWYESVDLVRLVAADNEFEHLREDVFPDTVAEADSAMDDDFQGMLFAGLEALDLHGNHLQLLPLGLRRLEQLAMLNLSKNKLGNESLSVITQIGSLRELRLANNTLDGMLTPQLSNLTKLETLDVSNNAITTLPPNIDEIPKLRVLNVAGNKLSSLPFELFVSLPMVEIDAARNRLGGALFPACVSGLPGLKTLDVANNALTSIVESGAIDLPSLQSLNVSENRLRQLPNMLRCTELLTLTTAGNRLASLPESIVSLKKLKSVDFSRNDIKKLDERLGLMDTLAVLRIAHNPLRERKFLTMDTDTLKRELRSRILPEESSETVGGDLLHQGAGPASSTDTAISQAWHITPYGVVDRSSANLEAIEPSNLDSFIQKKDVKTLILHHNLFTQLPQAIELMSSSLRMLDLSRNKLTGSSCYIVTDLSLPNLRTLNLSNNAITSLSPLLDLLSAPQLSEINVSRNRLTSLPVLRKSFPALMSVHASQNSISELRVESVKGLQVLDVSGNAIAHLDPKLGLLSAEGLRTLVIGANIFRVPRREVIDKGTEAVLAWLKGRIPEEEIRDFAETKTMQNF</sequence>
<feature type="compositionally biased region" description="Polar residues" evidence="3">
    <location>
        <begin position="183"/>
        <end position="195"/>
    </location>
</feature>